<dbReference type="NCBIfam" id="TIGR01948">
    <property type="entry name" value="rnfE"/>
    <property type="match status" value="1"/>
</dbReference>
<dbReference type="RefSeq" id="WP_161158318.1">
    <property type="nucleotide sequence ID" value="NZ_WEKT01000073.1"/>
</dbReference>
<dbReference type="PIRSF" id="PIRSF006102">
    <property type="entry name" value="NQR_DE"/>
    <property type="match status" value="1"/>
</dbReference>
<dbReference type="NCBIfam" id="NF009070">
    <property type="entry name" value="PRK12405.1"/>
    <property type="match status" value="1"/>
</dbReference>
<dbReference type="EMBL" id="WEKT01000073">
    <property type="protein sequence ID" value="MZI95823.1"/>
    <property type="molecule type" value="Genomic_DNA"/>
</dbReference>
<comment type="subcellular location">
    <subcellularLocation>
        <location evidence="1 9">Cell inner membrane</location>
        <topology evidence="1 9">Multi-pass membrane protein</topology>
    </subcellularLocation>
</comment>
<comment type="function">
    <text evidence="9">Part of a membrane-bound complex that couples electron transfer with translocation of ions across the membrane.</text>
</comment>
<dbReference type="Proteomes" id="UP000462621">
    <property type="component" value="Unassembled WGS sequence"/>
</dbReference>
<dbReference type="HAMAP" id="MF_00478">
    <property type="entry name" value="RsxE_RnfE"/>
    <property type="match status" value="1"/>
</dbReference>
<comment type="similarity">
    <text evidence="9">Belongs to the NqrDE/RnfAE family.</text>
</comment>
<feature type="transmembrane region" description="Helical" evidence="9">
    <location>
        <begin position="184"/>
        <end position="203"/>
    </location>
</feature>
<dbReference type="InterPro" id="IPR010968">
    <property type="entry name" value="RnfE"/>
</dbReference>
<keyword evidence="7 9" id="KW-1133">Transmembrane helix</keyword>
<comment type="caution">
    <text evidence="10">The sequence shown here is derived from an EMBL/GenBank/DDBJ whole genome shotgun (WGS) entry which is preliminary data.</text>
</comment>
<evidence type="ECO:0000256" key="9">
    <source>
        <dbReference type="HAMAP-Rule" id="MF_00478"/>
    </source>
</evidence>
<dbReference type="PANTHER" id="PTHR30586:SF0">
    <property type="entry name" value="ION-TRANSLOCATING OXIDOREDUCTASE COMPLEX SUBUNIT E"/>
    <property type="match status" value="1"/>
</dbReference>
<evidence type="ECO:0000256" key="5">
    <source>
        <dbReference type="ARBA" id="ARBA00022967"/>
    </source>
</evidence>
<evidence type="ECO:0000256" key="8">
    <source>
        <dbReference type="ARBA" id="ARBA00023136"/>
    </source>
</evidence>
<dbReference type="Pfam" id="PF02508">
    <property type="entry name" value="Rnf-Nqr"/>
    <property type="match status" value="1"/>
</dbReference>
<dbReference type="InterPro" id="IPR003667">
    <property type="entry name" value="NqrDE/RnfAE"/>
</dbReference>
<dbReference type="GO" id="GO:0022900">
    <property type="term" value="P:electron transport chain"/>
    <property type="evidence" value="ECO:0007669"/>
    <property type="project" value="UniProtKB-UniRule"/>
</dbReference>
<evidence type="ECO:0000256" key="1">
    <source>
        <dbReference type="ARBA" id="ARBA00004429"/>
    </source>
</evidence>
<sequence length="227" mass="24282">MSEGYSNIIKNGLWDNNIVLKQSLALCPLLAVTSSATNGLGLGLATLVVMVASNLINSMAKGVISKTVRIPVNVIIIATLVTLTDALLNAYLHQLHKVLGLFIPLIVTNCAILGRVESFASRSKVFPSLVDGVFMGIGFTWVLTVLGAIREIIGSGTLFTNASLLLGPHFAFLETTIIPDYRGLLLIILPPGGFIMLGLGLALKQKLEAVWQENKQRQSGMVPEGDM</sequence>
<protein>
    <recommendedName>
        <fullName evidence="9">Ion-translocating oxidoreductase complex subunit E</fullName>
        <ecNumber evidence="9">7.-.-.-</ecNumber>
    </recommendedName>
    <alternativeName>
        <fullName evidence="9">Rnf electron transport complex subunit E</fullName>
    </alternativeName>
</protein>
<feature type="transmembrane region" description="Helical" evidence="9">
    <location>
        <begin position="98"/>
        <end position="116"/>
    </location>
</feature>
<keyword evidence="4 9" id="KW-0812">Transmembrane</keyword>
<dbReference type="EC" id="7.-.-.-" evidence="9"/>
<dbReference type="GO" id="GO:0005886">
    <property type="term" value="C:plasma membrane"/>
    <property type="evidence" value="ECO:0007669"/>
    <property type="project" value="UniProtKB-SubCell"/>
</dbReference>
<evidence type="ECO:0000256" key="2">
    <source>
        <dbReference type="ARBA" id="ARBA00022448"/>
    </source>
</evidence>
<evidence type="ECO:0000256" key="7">
    <source>
        <dbReference type="ARBA" id="ARBA00022989"/>
    </source>
</evidence>
<keyword evidence="8 9" id="KW-0472">Membrane</keyword>
<keyword evidence="9" id="KW-1003">Cell membrane</keyword>
<keyword evidence="3 9" id="KW-0997">Cell inner membrane</keyword>
<evidence type="ECO:0000313" key="10">
    <source>
        <dbReference type="EMBL" id="MZI95823.1"/>
    </source>
</evidence>
<gene>
    <name evidence="9" type="primary">rnfE</name>
    <name evidence="10" type="ORF">F9817_21800</name>
</gene>
<comment type="subunit">
    <text evidence="9">The complex is composed of six subunits: RnfA, RnfB, RnfC, RnfD, RnfE and RnfG.</text>
</comment>
<accession>A0A7X4LPL2</accession>
<evidence type="ECO:0000256" key="4">
    <source>
        <dbReference type="ARBA" id="ARBA00022692"/>
    </source>
</evidence>
<keyword evidence="2 9" id="KW-0813">Transport</keyword>
<feature type="transmembrane region" description="Helical" evidence="9">
    <location>
        <begin position="72"/>
        <end position="92"/>
    </location>
</feature>
<feature type="transmembrane region" description="Helical" evidence="9">
    <location>
        <begin position="39"/>
        <end position="60"/>
    </location>
</feature>
<keyword evidence="5 9" id="KW-1278">Translocase</keyword>
<evidence type="ECO:0000313" key="11">
    <source>
        <dbReference type="Proteomes" id="UP000462621"/>
    </source>
</evidence>
<keyword evidence="6 9" id="KW-0249">Electron transport</keyword>
<organism evidence="10 11">
    <name type="scientific">Vibrio eleionomae</name>
    <dbReference type="NCBI Taxonomy" id="2653505"/>
    <lineage>
        <taxon>Bacteria</taxon>
        <taxon>Pseudomonadati</taxon>
        <taxon>Pseudomonadota</taxon>
        <taxon>Gammaproteobacteria</taxon>
        <taxon>Vibrionales</taxon>
        <taxon>Vibrionaceae</taxon>
        <taxon>Vibrio</taxon>
    </lineage>
</organism>
<evidence type="ECO:0000256" key="3">
    <source>
        <dbReference type="ARBA" id="ARBA00022519"/>
    </source>
</evidence>
<dbReference type="PANTHER" id="PTHR30586">
    <property type="entry name" value="ELECTRON TRANSPORT COMPLEX PROTEIN RNFE"/>
    <property type="match status" value="1"/>
</dbReference>
<name>A0A7X4LPL2_9VIBR</name>
<dbReference type="AlphaFoldDB" id="A0A7X4LPL2"/>
<keyword evidence="11" id="KW-1185">Reference proteome</keyword>
<evidence type="ECO:0000256" key="6">
    <source>
        <dbReference type="ARBA" id="ARBA00022982"/>
    </source>
</evidence>
<feature type="transmembrane region" description="Helical" evidence="9">
    <location>
        <begin position="128"/>
        <end position="146"/>
    </location>
</feature>
<proteinExistence type="inferred from homology"/>
<reference evidence="10 11" key="1">
    <citation type="submission" date="2019-10" db="EMBL/GenBank/DDBJ databases">
        <title>Vibrio sp. nov. isolated from a shrimp pond.</title>
        <authorList>
            <person name="Gomez-Gil B."/>
            <person name="Enciso-Ibarra J."/>
            <person name="Enciso-Ibarra K."/>
            <person name="Bolan-Mejia C."/>
        </authorList>
    </citation>
    <scope>NUCLEOTIDE SEQUENCE [LARGE SCALE GENOMIC DNA]</scope>
    <source>
        <strain evidence="10 11">CAIM 722</strain>
    </source>
</reference>